<dbReference type="Proteomes" id="UP000184236">
    <property type="component" value="Unassembled WGS sequence"/>
</dbReference>
<evidence type="ECO:0000256" key="1">
    <source>
        <dbReference type="PROSITE-ProRule" id="PRU01360"/>
    </source>
</evidence>
<keyword evidence="1 2" id="KW-0472">Membrane</keyword>
<protein>
    <submittedName>
        <fullName evidence="4">TonB-dependent outer membrane receptor, SusC/RagA subfamily, signature region</fullName>
    </submittedName>
</protein>
<feature type="domain" description="TonB-dependent receptor plug" evidence="3">
    <location>
        <begin position="125"/>
        <end position="188"/>
    </location>
</feature>
<name>A0A1M4XGR7_9FLAO</name>
<evidence type="ECO:0000259" key="3">
    <source>
        <dbReference type="Pfam" id="PF07715"/>
    </source>
</evidence>
<evidence type="ECO:0000313" key="4">
    <source>
        <dbReference type="EMBL" id="SHE92362.1"/>
    </source>
</evidence>
<sequence length="197" mass="22045">MKLTIPIPCHENWNRMSPAEQGRFCSVCSKTVKDFTAVPDEEIVNAFSQNSENVCGRFKKSQLNRDLQFSFINTLFAKFAVGFILTAGGFAAVKAQQCEPKRDSLDREKIKGKVVSPVKQDSVRRMSMVVGGLQTVSIRTNVPLYVVDGKVMSEKRFRNIDTQNIESVRIIKDEPAIAAYGRKAKNGVIVVTTKIKR</sequence>
<dbReference type="InterPro" id="IPR012910">
    <property type="entry name" value="Plug_dom"/>
</dbReference>
<gene>
    <name evidence="4" type="ORF">SAMN05444408_10642</name>
</gene>
<organism evidence="4 5">
    <name type="scientific">Chryseobacterium takakiae</name>
    <dbReference type="NCBI Taxonomy" id="1302685"/>
    <lineage>
        <taxon>Bacteria</taxon>
        <taxon>Pseudomonadati</taxon>
        <taxon>Bacteroidota</taxon>
        <taxon>Flavobacteriia</taxon>
        <taxon>Flavobacteriales</taxon>
        <taxon>Weeksellaceae</taxon>
        <taxon>Chryseobacterium group</taxon>
        <taxon>Chryseobacterium</taxon>
    </lineage>
</organism>
<accession>A0A1M4XGR7</accession>
<comment type="similarity">
    <text evidence="1">Belongs to the TonB-dependent receptor family.</text>
</comment>
<keyword evidence="4" id="KW-0675">Receptor</keyword>
<keyword evidence="5" id="KW-1185">Reference proteome</keyword>
<keyword evidence="2" id="KW-1133">Transmembrane helix</keyword>
<dbReference type="Pfam" id="PF07715">
    <property type="entry name" value="Plug"/>
    <property type="match status" value="1"/>
</dbReference>
<dbReference type="InterPro" id="IPR037066">
    <property type="entry name" value="Plug_dom_sf"/>
</dbReference>
<keyword evidence="1" id="KW-1134">Transmembrane beta strand</keyword>
<keyword evidence="1" id="KW-0813">Transport</keyword>
<dbReference type="GO" id="GO:0009279">
    <property type="term" value="C:cell outer membrane"/>
    <property type="evidence" value="ECO:0007669"/>
    <property type="project" value="UniProtKB-SubCell"/>
</dbReference>
<dbReference type="PROSITE" id="PS52016">
    <property type="entry name" value="TONB_DEPENDENT_REC_3"/>
    <property type="match status" value="1"/>
</dbReference>
<reference evidence="5" key="1">
    <citation type="submission" date="2016-11" db="EMBL/GenBank/DDBJ databases">
        <authorList>
            <person name="Varghese N."/>
            <person name="Submissions S."/>
        </authorList>
    </citation>
    <scope>NUCLEOTIDE SEQUENCE [LARGE SCALE GENOMIC DNA]</scope>
    <source>
        <strain evidence="5">DSM 26898</strain>
    </source>
</reference>
<proteinExistence type="inferred from homology"/>
<dbReference type="InterPro" id="IPR039426">
    <property type="entry name" value="TonB-dep_rcpt-like"/>
</dbReference>
<comment type="subcellular location">
    <subcellularLocation>
        <location evidence="1">Cell outer membrane</location>
        <topology evidence="1">Multi-pass membrane protein</topology>
    </subcellularLocation>
</comment>
<dbReference type="AlphaFoldDB" id="A0A1M4XGR7"/>
<evidence type="ECO:0000256" key="2">
    <source>
        <dbReference type="SAM" id="Phobius"/>
    </source>
</evidence>
<dbReference type="EMBL" id="FQVO01000006">
    <property type="protein sequence ID" value="SHE92362.1"/>
    <property type="molecule type" value="Genomic_DNA"/>
</dbReference>
<feature type="transmembrane region" description="Helical" evidence="2">
    <location>
        <begin position="69"/>
        <end position="93"/>
    </location>
</feature>
<dbReference type="SUPFAM" id="SSF56935">
    <property type="entry name" value="Porins"/>
    <property type="match status" value="1"/>
</dbReference>
<dbReference type="OrthoDB" id="7432683at2"/>
<keyword evidence="1 2" id="KW-0812">Transmembrane</keyword>
<evidence type="ECO:0000313" key="5">
    <source>
        <dbReference type="Proteomes" id="UP000184236"/>
    </source>
</evidence>
<dbReference type="STRING" id="1302685.SAMN05444408_10642"/>
<keyword evidence="1" id="KW-0998">Cell outer membrane</keyword>
<dbReference type="Gene3D" id="2.170.130.10">
    <property type="entry name" value="TonB-dependent receptor, plug domain"/>
    <property type="match status" value="1"/>
</dbReference>
<dbReference type="RefSeq" id="WP_072884520.1">
    <property type="nucleotide sequence ID" value="NZ_FQVO01000006.1"/>
</dbReference>